<dbReference type="KEGG" id="aser:Asera_24600"/>
<evidence type="ECO:0000256" key="2">
    <source>
        <dbReference type="SAM" id="Phobius"/>
    </source>
</evidence>
<proteinExistence type="predicted"/>
<dbReference type="Proteomes" id="UP000680750">
    <property type="component" value="Chromosome"/>
</dbReference>
<reference evidence="3" key="1">
    <citation type="submission" date="2020-08" db="EMBL/GenBank/DDBJ databases">
        <title>Whole genome shotgun sequence of Actinocatenispora sera NBRC 101916.</title>
        <authorList>
            <person name="Komaki H."/>
            <person name="Tamura T."/>
        </authorList>
    </citation>
    <scope>NUCLEOTIDE SEQUENCE</scope>
    <source>
        <strain evidence="3">NBRC 101916</strain>
    </source>
</reference>
<keyword evidence="2" id="KW-1133">Transmembrane helix</keyword>
<feature type="compositionally biased region" description="Acidic residues" evidence="1">
    <location>
        <begin position="270"/>
        <end position="280"/>
    </location>
</feature>
<feature type="transmembrane region" description="Helical" evidence="2">
    <location>
        <begin position="12"/>
        <end position="34"/>
    </location>
</feature>
<dbReference type="EMBL" id="AP023354">
    <property type="protein sequence ID" value="BCJ28352.1"/>
    <property type="molecule type" value="Genomic_DNA"/>
</dbReference>
<accession>A0A810L123</accession>
<keyword evidence="4" id="KW-1185">Reference proteome</keyword>
<evidence type="ECO:0000256" key="1">
    <source>
        <dbReference type="SAM" id="MobiDB-lite"/>
    </source>
</evidence>
<organism evidence="3 4">
    <name type="scientific">Actinocatenispora sera</name>
    <dbReference type="NCBI Taxonomy" id="390989"/>
    <lineage>
        <taxon>Bacteria</taxon>
        <taxon>Bacillati</taxon>
        <taxon>Actinomycetota</taxon>
        <taxon>Actinomycetes</taxon>
        <taxon>Micromonosporales</taxon>
        <taxon>Micromonosporaceae</taxon>
        <taxon>Actinocatenispora</taxon>
    </lineage>
</organism>
<dbReference type="RefSeq" id="WP_030445823.1">
    <property type="nucleotide sequence ID" value="NZ_AP023354.1"/>
</dbReference>
<protein>
    <submittedName>
        <fullName evidence="3">Uncharacterized protein</fullName>
    </submittedName>
</protein>
<evidence type="ECO:0000313" key="3">
    <source>
        <dbReference type="EMBL" id="BCJ28352.1"/>
    </source>
</evidence>
<feature type="region of interest" description="Disordered" evidence="1">
    <location>
        <begin position="171"/>
        <end position="344"/>
    </location>
</feature>
<evidence type="ECO:0000313" key="4">
    <source>
        <dbReference type="Proteomes" id="UP000680750"/>
    </source>
</evidence>
<keyword evidence="2" id="KW-0472">Membrane</keyword>
<dbReference type="OrthoDB" id="3680449at2"/>
<sequence>MAGKTGGARRRFGWVMLIGLSGIAAALLVIHLRWPARVDAITLVLLVLVALPGLGLVLDSAELPGGVKVQFRRLEQRVERNELTAEAAIGAATAHATRSVRHHAPGAPAPFAPVAVDGLGGAVAADGTAGLAGTVGLAGAGGAAGVPGHAFCVGCGRRLTGRFCGDCGTDSRPSALPNESGVPAASEATPIAERPRTRPDIGDPTTTWPSHGPWGAATPEPPLPWGSETIGSAPTSGPAADAGTGGPRQSSWYPDLAAAAGDQTSADGNDAVEADEEVDDRTELVESGEGEPGTDGAVPVSPSPDPVDQPRRRVPPGPVTPGPAASGPAMPRPTVSGPAVAGSWPASPVAALVAEYDRIRRDRPSGPRRTSMLTELCGRLIVETAADPSFDPAAAMGSADPGWRLAGYAAVYGRPDAELLGPVIAALTAESVAFNRYWAVRAAGKVLDRWEPFSPVPPHLLGRLTDLRRRLDLDSDEWFELDAILAGLQHPAVPPYGS</sequence>
<keyword evidence="2" id="KW-0812">Transmembrane</keyword>
<dbReference type="AlphaFoldDB" id="A0A810L123"/>
<name>A0A810L123_9ACTN</name>
<gene>
    <name evidence="3" type="ORF">Asera_24600</name>
</gene>